<evidence type="ECO:0000313" key="2">
    <source>
        <dbReference type="EMBL" id="KAI0497939.1"/>
    </source>
</evidence>
<name>A0A8T3ANI7_DENNO</name>
<evidence type="ECO:0000256" key="1">
    <source>
        <dbReference type="SAM" id="MobiDB-lite"/>
    </source>
</evidence>
<feature type="compositionally biased region" description="Acidic residues" evidence="1">
    <location>
        <begin position="58"/>
        <end position="67"/>
    </location>
</feature>
<comment type="caution">
    <text evidence="2">The sequence shown here is derived from an EMBL/GenBank/DDBJ whole genome shotgun (WGS) entry which is preliminary data.</text>
</comment>
<dbReference type="EMBL" id="JAGYWB010000015">
    <property type="protein sequence ID" value="KAI0497939.1"/>
    <property type="molecule type" value="Genomic_DNA"/>
</dbReference>
<sequence length="67" mass="7251">MFCPCQICFPEPLCMPTEPERKPQLPDFNASALTGCNEGAENCDQSSSGDAMDAKENDCDEDAAMTE</sequence>
<accession>A0A8T3ANI7</accession>
<feature type="region of interest" description="Disordered" evidence="1">
    <location>
        <begin position="39"/>
        <end position="67"/>
    </location>
</feature>
<keyword evidence="3" id="KW-1185">Reference proteome</keyword>
<organism evidence="2 3">
    <name type="scientific">Dendrobium nobile</name>
    <name type="common">Orchid</name>
    <dbReference type="NCBI Taxonomy" id="94219"/>
    <lineage>
        <taxon>Eukaryota</taxon>
        <taxon>Viridiplantae</taxon>
        <taxon>Streptophyta</taxon>
        <taxon>Embryophyta</taxon>
        <taxon>Tracheophyta</taxon>
        <taxon>Spermatophyta</taxon>
        <taxon>Magnoliopsida</taxon>
        <taxon>Liliopsida</taxon>
        <taxon>Asparagales</taxon>
        <taxon>Orchidaceae</taxon>
        <taxon>Epidendroideae</taxon>
        <taxon>Malaxideae</taxon>
        <taxon>Dendrobiinae</taxon>
        <taxon>Dendrobium</taxon>
    </lineage>
</organism>
<reference evidence="2" key="1">
    <citation type="journal article" date="2022" name="Front. Genet.">
        <title>Chromosome-Scale Assembly of the Dendrobium nobile Genome Provides Insights Into the Molecular Mechanism of the Biosynthesis of the Medicinal Active Ingredient of Dendrobium.</title>
        <authorList>
            <person name="Xu Q."/>
            <person name="Niu S.-C."/>
            <person name="Li K.-L."/>
            <person name="Zheng P.-J."/>
            <person name="Zhang X.-J."/>
            <person name="Jia Y."/>
            <person name="Liu Y."/>
            <person name="Niu Y.-X."/>
            <person name="Yu L.-H."/>
            <person name="Chen D.-F."/>
            <person name="Zhang G.-Q."/>
        </authorList>
    </citation>
    <scope>NUCLEOTIDE SEQUENCE</scope>
    <source>
        <tissue evidence="2">Leaf</tissue>
    </source>
</reference>
<protein>
    <submittedName>
        <fullName evidence="2">Uncharacterized protein</fullName>
    </submittedName>
</protein>
<proteinExistence type="predicted"/>
<dbReference type="Proteomes" id="UP000829196">
    <property type="component" value="Unassembled WGS sequence"/>
</dbReference>
<evidence type="ECO:0000313" key="3">
    <source>
        <dbReference type="Proteomes" id="UP000829196"/>
    </source>
</evidence>
<gene>
    <name evidence="2" type="ORF">KFK09_021178</name>
</gene>
<dbReference type="AlphaFoldDB" id="A0A8T3ANI7"/>